<gene>
    <name evidence="5" type="ORF">AUR65_009260</name>
</gene>
<dbReference type="SUPFAM" id="SSF63446">
    <property type="entry name" value="Type I dockerin domain"/>
    <property type="match status" value="1"/>
</dbReference>
<evidence type="ECO:0000313" key="6">
    <source>
        <dbReference type="Proteomes" id="UP000053621"/>
    </source>
</evidence>
<dbReference type="InterPro" id="IPR008965">
    <property type="entry name" value="CBM2/CBM3_carb-bd_dom_sf"/>
</dbReference>
<dbReference type="Pfam" id="PF13229">
    <property type="entry name" value="Beta_helix"/>
    <property type="match status" value="1"/>
</dbReference>
<evidence type="ECO:0000313" key="5">
    <source>
        <dbReference type="EMBL" id="POG55576.1"/>
    </source>
</evidence>
<dbReference type="Pfam" id="PF00404">
    <property type="entry name" value="Dockerin_1"/>
    <property type="match status" value="1"/>
</dbReference>
<name>A0A2P4NR05_9EURY</name>
<dbReference type="GO" id="GO:0004553">
    <property type="term" value="F:hydrolase activity, hydrolyzing O-glycosyl compounds"/>
    <property type="evidence" value="ECO:0007669"/>
    <property type="project" value="InterPro"/>
</dbReference>
<dbReference type="InterPro" id="IPR006626">
    <property type="entry name" value="PbH1"/>
</dbReference>
<dbReference type="Proteomes" id="UP000053621">
    <property type="component" value="Unassembled WGS sequence"/>
</dbReference>
<reference evidence="5" key="1">
    <citation type="submission" date="2017-08" db="EMBL/GenBank/DDBJ databases">
        <title>Haloferax marisrubri sp. nov., isolated from the Discovery deep brine-seawater interface in the Red Sea.</title>
        <authorList>
            <person name="Zhang G."/>
            <person name="Stingl U."/>
        </authorList>
    </citation>
    <scope>NUCLEOTIDE SEQUENCE [LARGE SCALE GENOMIC DNA]</scope>
    <source>
        <strain evidence="5">SB3</strain>
    </source>
</reference>
<comment type="caution">
    <text evidence="5">The sequence shown here is derived from an EMBL/GenBank/DDBJ whole genome shotgun (WGS) entry which is preliminary data.</text>
</comment>
<evidence type="ECO:0000256" key="1">
    <source>
        <dbReference type="ARBA" id="ARBA00016512"/>
    </source>
</evidence>
<dbReference type="AlphaFoldDB" id="A0A2P4NR05"/>
<feature type="domain" description="Right handed beta helix" evidence="4">
    <location>
        <begin position="84"/>
        <end position="249"/>
    </location>
</feature>
<dbReference type="InterPro" id="IPR011050">
    <property type="entry name" value="Pectin_lyase_fold/virulence"/>
</dbReference>
<proteinExistence type="predicted"/>
<dbReference type="SUPFAM" id="SSF51126">
    <property type="entry name" value="Pectin lyase-like"/>
    <property type="match status" value="1"/>
</dbReference>
<dbReference type="GO" id="GO:0030246">
    <property type="term" value="F:carbohydrate binding"/>
    <property type="evidence" value="ECO:0007669"/>
    <property type="project" value="InterPro"/>
</dbReference>
<dbReference type="InterPro" id="IPR018247">
    <property type="entry name" value="EF_Hand_1_Ca_BS"/>
</dbReference>
<dbReference type="GO" id="GO:0000272">
    <property type="term" value="P:polysaccharide catabolic process"/>
    <property type="evidence" value="ECO:0007669"/>
    <property type="project" value="InterPro"/>
</dbReference>
<dbReference type="Gene3D" id="2.60.40.680">
    <property type="match status" value="1"/>
</dbReference>
<dbReference type="InterPro" id="IPR036439">
    <property type="entry name" value="Dockerin_dom_sf"/>
</dbReference>
<dbReference type="InterPro" id="IPR002105">
    <property type="entry name" value="Dockerin_1_rpt"/>
</dbReference>
<feature type="region of interest" description="Disordered" evidence="2">
    <location>
        <begin position="451"/>
        <end position="470"/>
    </location>
</feature>
<dbReference type="Pfam" id="PF01345">
    <property type="entry name" value="DUF11"/>
    <property type="match status" value="1"/>
</dbReference>
<protein>
    <recommendedName>
        <fullName evidence="1">Probable pectate lyase C</fullName>
    </recommendedName>
</protein>
<sequence length="936" mass="96520">MGTSTTDGGTTPAQLSNTTVTVDESGGADYLRIQAAIDNVSAGSTVEVRPGTYREAVTVDKSLTLTAPDGAVLNGSTLDSEASAVTIVGDAEPLISGFTITRYGTTGIDAQGTTGAWEATDLEIAETDGFMGTGVNAEGSSGNWVVSDTLVRDSYRNGVNARQSNGSWLLENVTVTDTVFGNGIRADESTGDWVMRNATVSDTRDDTTGIAVFETVGDWTITETTVVNNSRDGIEATNTVGSWRITNSTVAENGQFGVNVGGPATATTTGANWSIIGATIESNGDAGINAEEVTGPWRVHETRLVDNGVGVDATGAAERGAVERNWWGATDGPSGVANGSGDAATGNLSVTPYYTDSALTALSTASAGDGVDVSTSATMISPDEPGALRTELTNTGDTAVSTAVVFDDLAGVTVREADASAGTWDNDTDEWEIGALQAGASASLTLDVSADTSGTSLPSERNVSATMTTGETTQSLSYPVTVAAADDLSMTVGTVTAETGETVVIPIETEPVRGGVYYAGTVSFDASVVHVANVSMDDEDAFVWSEADNQNGTVEFGIESADYLTDPVVNVTFDVVGDSGTATAVNVSDRTVYTTGADYVGFPVTNGSVSVASGEGDTGDTAPPELDSEAVQQDDDIAVTVSSNESLASLTGVLSDSDSVYREQITLSAFDESVLNGTYVYETVYGGAGDGEYEFTATATDTAGNEVTETETFLIGTQSSNDSTIRLSVETPTEAVGVNDTAPVELVAGDVDSFVGAYEATVSVPAESGVRFTSANVTGSPAFSDAEYSENNTTVRLSAVGMETADGPSPDLAELTVAVDRVSGEREEQIPVTVSNANVSDENGTELSVESTENGTLDVVTLSAIGPSELPPTDPDGDGHYEDVNGDGNVTVSDVQALFTSRDDASVREQASLFDFNDNGRFNIVDIQRLFYTELV</sequence>
<evidence type="ECO:0000256" key="2">
    <source>
        <dbReference type="SAM" id="MobiDB-lite"/>
    </source>
</evidence>
<organism evidence="5 6">
    <name type="scientific">Haloferax marisrubri</name>
    <dbReference type="NCBI Taxonomy" id="1544719"/>
    <lineage>
        <taxon>Archaea</taxon>
        <taxon>Methanobacteriati</taxon>
        <taxon>Methanobacteriota</taxon>
        <taxon>Stenosarchaea group</taxon>
        <taxon>Halobacteria</taxon>
        <taxon>Halobacteriales</taxon>
        <taxon>Haloferacaceae</taxon>
        <taxon>Haloferax</taxon>
    </lineage>
</organism>
<dbReference type="InterPro" id="IPR039448">
    <property type="entry name" value="Beta_helix"/>
</dbReference>
<evidence type="ECO:0000259" key="3">
    <source>
        <dbReference type="Pfam" id="PF01345"/>
    </source>
</evidence>
<dbReference type="Gene3D" id="2.160.20.10">
    <property type="entry name" value="Single-stranded right-handed beta-helix, Pectin lyase-like"/>
    <property type="match status" value="1"/>
</dbReference>
<feature type="domain" description="DUF11" evidence="3">
    <location>
        <begin position="390"/>
        <end position="455"/>
    </location>
</feature>
<evidence type="ECO:0000259" key="4">
    <source>
        <dbReference type="Pfam" id="PF13229"/>
    </source>
</evidence>
<dbReference type="InterPro" id="IPR001434">
    <property type="entry name" value="OmcB-like_DUF11"/>
</dbReference>
<dbReference type="SUPFAM" id="SSF49384">
    <property type="entry name" value="Carbohydrate-binding domain"/>
    <property type="match status" value="1"/>
</dbReference>
<dbReference type="InterPro" id="IPR012334">
    <property type="entry name" value="Pectin_lyas_fold"/>
</dbReference>
<dbReference type="PROSITE" id="PS00018">
    <property type="entry name" value="EF_HAND_1"/>
    <property type="match status" value="1"/>
</dbReference>
<keyword evidence="6" id="KW-1185">Reference proteome</keyword>
<accession>A0A2P4NR05</accession>
<dbReference type="EMBL" id="LOPW02000010">
    <property type="protein sequence ID" value="POG55576.1"/>
    <property type="molecule type" value="Genomic_DNA"/>
</dbReference>
<dbReference type="SMART" id="SM00710">
    <property type="entry name" value="PbH1"/>
    <property type="match status" value="8"/>
</dbReference>